<dbReference type="GO" id="GO:0022857">
    <property type="term" value="F:transmembrane transporter activity"/>
    <property type="evidence" value="ECO:0007669"/>
    <property type="project" value="InterPro"/>
</dbReference>
<dbReference type="InterPro" id="IPR036259">
    <property type="entry name" value="MFS_trans_sf"/>
</dbReference>
<dbReference type="Gene3D" id="1.20.1250.20">
    <property type="entry name" value="MFS general substrate transporter like domains"/>
    <property type="match status" value="1"/>
</dbReference>
<evidence type="ECO:0000256" key="2">
    <source>
        <dbReference type="ARBA" id="ARBA00004141"/>
    </source>
</evidence>
<feature type="domain" description="Major facilitator superfamily (MFS) profile" evidence="20">
    <location>
        <begin position="1057"/>
        <end position="1485"/>
    </location>
</feature>
<feature type="transmembrane region" description="Helical" evidence="18">
    <location>
        <begin position="1397"/>
        <end position="1419"/>
    </location>
</feature>
<evidence type="ECO:0000256" key="11">
    <source>
        <dbReference type="ARBA" id="ARBA00023136"/>
    </source>
</evidence>
<dbReference type="CDD" id="cd00078">
    <property type="entry name" value="HECTc"/>
    <property type="match status" value="1"/>
</dbReference>
<dbReference type="InParanoid" id="A0A139WI71"/>
<evidence type="ECO:0000259" key="20">
    <source>
        <dbReference type="PROSITE" id="PS50850"/>
    </source>
</evidence>
<keyword evidence="7 18" id="KW-0812">Transmembrane</keyword>
<protein>
    <recommendedName>
        <fullName evidence="14">Ubiquitin-protein ligase E3C</fullName>
        <ecNumber evidence="4">2.3.2.26</ecNumber>
    </recommendedName>
    <alternativeName>
        <fullName evidence="15">HECT-type ubiquitin transferase E3C</fullName>
    </alternativeName>
    <alternativeName>
        <fullName evidence="16">RTA-associated ubiquitin ligase</fullName>
    </alternativeName>
</protein>
<feature type="transmembrane region" description="Helical" evidence="18">
    <location>
        <begin position="1440"/>
        <end position="1458"/>
    </location>
</feature>
<dbReference type="STRING" id="7070.A0A139WI71"/>
<dbReference type="Pfam" id="PF00083">
    <property type="entry name" value="Sugar_tr"/>
    <property type="match status" value="1"/>
</dbReference>
<dbReference type="GO" id="GO:0016020">
    <property type="term" value="C:membrane"/>
    <property type="evidence" value="ECO:0007669"/>
    <property type="project" value="UniProtKB-SubCell"/>
</dbReference>
<feature type="transmembrane region" description="Helical" evidence="18">
    <location>
        <begin position="1194"/>
        <end position="1215"/>
    </location>
</feature>
<feature type="transmembrane region" description="Helical" evidence="18">
    <location>
        <begin position="1136"/>
        <end position="1155"/>
    </location>
</feature>
<feature type="transmembrane region" description="Helical" evidence="18">
    <location>
        <begin position="1161"/>
        <end position="1182"/>
    </location>
</feature>
<dbReference type="EMBL" id="KQ971342">
    <property type="protein sequence ID" value="KYB27535.1"/>
    <property type="molecule type" value="Genomic_DNA"/>
</dbReference>
<feature type="transmembrane region" description="Helical" evidence="18">
    <location>
        <begin position="1372"/>
        <end position="1391"/>
    </location>
</feature>
<dbReference type="GO" id="GO:0009966">
    <property type="term" value="P:regulation of signal transduction"/>
    <property type="evidence" value="ECO:0007669"/>
    <property type="project" value="UniProtKB-ARBA"/>
</dbReference>
<dbReference type="eggNOG" id="KOG0942">
    <property type="taxonomic scope" value="Eukaryota"/>
</dbReference>
<dbReference type="FunFam" id="3.90.1750.10:FF:000014">
    <property type="entry name" value="Putative Ubiquitin-protein ligase E3C"/>
    <property type="match status" value="1"/>
</dbReference>
<evidence type="ECO:0000256" key="1">
    <source>
        <dbReference type="ARBA" id="ARBA00000885"/>
    </source>
</evidence>
<dbReference type="SMART" id="SM00119">
    <property type="entry name" value="HECTc"/>
    <property type="match status" value="1"/>
</dbReference>
<dbReference type="Gene3D" id="3.30.2410.10">
    <property type="entry name" value="Hect, E3 ligase catalytic domain"/>
    <property type="match status" value="1"/>
</dbReference>
<feature type="transmembrane region" description="Helical" evidence="18">
    <location>
        <begin position="1107"/>
        <end position="1129"/>
    </location>
</feature>
<feature type="transmembrane region" description="Helical" evidence="18">
    <location>
        <begin position="1311"/>
        <end position="1332"/>
    </location>
</feature>
<dbReference type="GO" id="GO:0000209">
    <property type="term" value="P:protein polyubiquitination"/>
    <property type="evidence" value="ECO:0000318"/>
    <property type="project" value="GO_Central"/>
</dbReference>
<keyword evidence="9" id="KW-0832">Ubl conjugation</keyword>
<comment type="pathway">
    <text evidence="3">Protein modification; protein ubiquitination.</text>
</comment>
<comment type="subcellular location">
    <subcellularLocation>
        <location evidence="2">Membrane</location>
        <topology evidence="2">Multi-pass membrane protein</topology>
    </subcellularLocation>
</comment>
<evidence type="ECO:0000313" key="21">
    <source>
        <dbReference type="EMBL" id="KYB27535.1"/>
    </source>
</evidence>
<evidence type="ECO:0000313" key="22">
    <source>
        <dbReference type="Proteomes" id="UP000007266"/>
    </source>
</evidence>
<comment type="subunit">
    <text evidence="13">Interacts with 26S proteasomes. Interacts (via the HECT domain) with UBE2D1 and, less efficiently, with UBE2L3.</text>
</comment>
<accession>A0A139WI71</accession>
<feature type="domain" description="HECT" evidence="19">
    <location>
        <begin position="628"/>
        <end position="963"/>
    </location>
</feature>
<evidence type="ECO:0000259" key="19">
    <source>
        <dbReference type="PROSITE" id="PS50237"/>
    </source>
</evidence>
<feature type="transmembrane region" description="Helical" evidence="18">
    <location>
        <begin position="1221"/>
        <end position="1240"/>
    </location>
</feature>
<evidence type="ECO:0000256" key="8">
    <source>
        <dbReference type="ARBA" id="ARBA00022786"/>
    </source>
</evidence>
<dbReference type="Gene3D" id="3.90.1750.10">
    <property type="entry name" value="Hect, E3 ligase catalytic domains"/>
    <property type="match status" value="1"/>
</dbReference>
<keyword evidence="22" id="KW-1185">Reference proteome</keyword>
<dbReference type="Gene3D" id="3.30.2160.10">
    <property type="entry name" value="Hect, E3 ligase catalytic domain"/>
    <property type="match status" value="1"/>
</dbReference>
<evidence type="ECO:0000256" key="5">
    <source>
        <dbReference type="ARBA" id="ARBA00022499"/>
    </source>
</evidence>
<reference evidence="21 22" key="1">
    <citation type="journal article" date="2008" name="Nature">
        <title>The genome of the model beetle and pest Tribolium castaneum.</title>
        <authorList>
            <consortium name="Tribolium Genome Sequencing Consortium"/>
            <person name="Richards S."/>
            <person name="Gibbs R.A."/>
            <person name="Weinstock G.M."/>
            <person name="Brown S.J."/>
            <person name="Denell R."/>
            <person name="Beeman R.W."/>
            <person name="Gibbs R."/>
            <person name="Beeman R.W."/>
            <person name="Brown S.J."/>
            <person name="Bucher G."/>
            <person name="Friedrich M."/>
            <person name="Grimmelikhuijzen C.J."/>
            <person name="Klingler M."/>
            <person name="Lorenzen M."/>
            <person name="Richards S."/>
            <person name="Roth S."/>
            <person name="Schroder R."/>
            <person name="Tautz D."/>
            <person name="Zdobnov E.M."/>
            <person name="Muzny D."/>
            <person name="Gibbs R.A."/>
            <person name="Weinstock G.M."/>
            <person name="Attaway T."/>
            <person name="Bell S."/>
            <person name="Buhay C.J."/>
            <person name="Chandrabose M.N."/>
            <person name="Chavez D."/>
            <person name="Clerk-Blankenburg K.P."/>
            <person name="Cree A."/>
            <person name="Dao M."/>
            <person name="Davis C."/>
            <person name="Chacko J."/>
            <person name="Dinh H."/>
            <person name="Dugan-Rocha S."/>
            <person name="Fowler G."/>
            <person name="Garner T.T."/>
            <person name="Garnes J."/>
            <person name="Gnirke A."/>
            <person name="Hawes A."/>
            <person name="Hernandez J."/>
            <person name="Hines S."/>
            <person name="Holder M."/>
            <person name="Hume J."/>
            <person name="Jhangiani S.N."/>
            <person name="Joshi V."/>
            <person name="Khan Z.M."/>
            <person name="Jackson L."/>
            <person name="Kovar C."/>
            <person name="Kowis A."/>
            <person name="Lee S."/>
            <person name="Lewis L.R."/>
            <person name="Margolis J."/>
            <person name="Morgan M."/>
            <person name="Nazareth L.V."/>
            <person name="Nguyen N."/>
            <person name="Okwuonu G."/>
            <person name="Parker D."/>
            <person name="Richards S."/>
            <person name="Ruiz S.J."/>
            <person name="Santibanez J."/>
            <person name="Savard J."/>
            <person name="Scherer S.E."/>
            <person name="Schneider B."/>
            <person name="Sodergren E."/>
            <person name="Tautz D."/>
            <person name="Vattahil S."/>
            <person name="Villasana D."/>
            <person name="White C.S."/>
            <person name="Wright R."/>
            <person name="Park Y."/>
            <person name="Beeman R.W."/>
            <person name="Lord J."/>
            <person name="Oppert B."/>
            <person name="Lorenzen M."/>
            <person name="Brown S."/>
            <person name="Wang L."/>
            <person name="Savard J."/>
            <person name="Tautz D."/>
            <person name="Richards S."/>
            <person name="Weinstock G."/>
            <person name="Gibbs R.A."/>
            <person name="Liu Y."/>
            <person name="Worley K."/>
            <person name="Weinstock G."/>
            <person name="Elsik C.G."/>
            <person name="Reese J.T."/>
            <person name="Elhaik E."/>
            <person name="Landan G."/>
            <person name="Graur D."/>
            <person name="Arensburger P."/>
            <person name="Atkinson P."/>
            <person name="Beeman R.W."/>
            <person name="Beidler J."/>
            <person name="Brown S.J."/>
            <person name="Demuth J.P."/>
            <person name="Drury D.W."/>
            <person name="Du Y.Z."/>
            <person name="Fujiwara H."/>
            <person name="Lorenzen M."/>
            <person name="Maselli V."/>
            <person name="Osanai M."/>
            <person name="Park Y."/>
            <person name="Robertson H.M."/>
            <person name="Tu Z."/>
            <person name="Wang J.J."/>
            <person name="Wang S."/>
            <person name="Richards S."/>
            <person name="Song H."/>
            <person name="Zhang L."/>
            <person name="Sodergren E."/>
            <person name="Werner D."/>
            <person name="Stanke M."/>
            <person name="Morgenstern B."/>
            <person name="Solovyev V."/>
            <person name="Kosarev P."/>
            <person name="Brown G."/>
            <person name="Chen H.C."/>
            <person name="Ermolaeva O."/>
            <person name="Hlavina W."/>
            <person name="Kapustin Y."/>
            <person name="Kiryutin B."/>
            <person name="Kitts P."/>
            <person name="Maglott D."/>
            <person name="Pruitt K."/>
            <person name="Sapojnikov V."/>
            <person name="Souvorov A."/>
            <person name="Mackey A.J."/>
            <person name="Waterhouse R.M."/>
            <person name="Wyder S."/>
            <person name="Zdobnov E.M."/>
            <person name="Zdobnov E.M."/>
            <person name="Wyder S."/>
            <person name="Kriventseva E.V."/>
            <person name="Kadowaki T."/>
            <person name="Bork P."/>
            <person name="Aranda M."/>
            <person name="Bao R."/>
            <person name="Beermann A."/>
            <person name="Berns N."/>
            <person name="Bolognesi R."/>
            <person name="Bonneton F."/>
            <person name="Bopp D."/>
            <person name="Brown S.J."/>
            <person name="Bucher G."/>
            <person name="Butts T."/>
            <person name="Chaumot A."/>
            <person name="Denell R.E."/>
            <person name="Ferrier D.E."/>
            <person name="Friedrich M."/>
            <person name="Gordon C.M."/>
            <person name="Jindra M."/>
            <person name="Klingler M."/>
            <person name="Lan Q."/>
            <person name="Lattorff H.M."/>
            <person name="Laudet V."/>
            <person name="von Levetsow C."/>
            <person name="Liu Z."/>
            <person name="Lutz R."/>
            <person name="Lynch J.A."/>
            <person name="da Fonseca R.N."/>
            <person name="Posnien N."/>
            <person name="Reuter R."/>
            <person name="Roth S."/>
            <person name="Savard J."/>
            <person name="Schinko J.B."/>
            <person name="Schmitt C."/>
            <person name="Schoppmeier M."/>
            <person name="Schroder R."/>
            <person name="Shippy T.D."/>
            <person name="Simonnet F."/>
            <person name="Marques-Souza H."/>
            <person name="Tautz D."/>
            <person name="Tomoyasu Y."/>
            <person name="Trauner J."/>
            <person name="Van der Zee M."/>
            <person name="Vervoort M."/>
            <person name="Wittkopp N."/>
            <person name="Wimmer E.A."/>
            <person name="Yang X."/>
            <person name="Jones A.K."/>
            <person name="Sattelle D.B."/>
            <person name="Ebert P.R."/>
            <person name="Nelson D."/>
            <person name="Scott J.G."/>
            <person name="Beeman R.W."/>
            <person name="Muthukrishnan S."/>
            <person name="Kramer K.J."/>
            <person name="Arakane Y."/>
            <person name="Beeman R.W."/>
            <person name="Zhu Q."/>
            <person name="Hogenkamp D."/>
            <person name="Dixit R."/>
            <person name="Oppert B."/>
            <person name="Jiang H."/>
            <person name="Zou Z."/>
            <person name="Marshall J."/>
            <person name="Elpidina E."/>
            <person name="Vinokurov K."/>
            <person name="Oppert C."/>
            <person name="Zou Z."/>
            <person name="Evans J."/>
            <person name="Lu Z."/>
            <person name="Zhao P."/>
            <person name="Sumathipala N."/>
            <person name="Altincicek B."/>
            <person name="Vilcinskas A."/>
            <person name="Williams M."/>
            <person name="Hultmark D."/>
            <person name="Hetru C."/>
            <person name="Jiang H."/>
            <person name="Grimmelikhuijzen C.J."/>
            <person name="Hauser F."/>
            <person name="Cazzamali G."/>
            <person name="Williamson M."/>
            <person name="Park Y."/>
            <person name="Li B."/>
            <person name="Tanaka Y."/>
            <person name="Predel R."/>
            <person name="Neupert S."/>
            <person name="Schachtner J."/>
            <person name="Verleyen P."/>
            <person name="Raible F."/>
            <person name="Bork P."/>
            <person name="Friedrich M."/>
            <person name="Walden K.K."/>
            <person name="Robertson H.M."/>
            <person name="Angeli S."/>
            <person name="Foret S."/>
            <person name="Bucher G."/>
            <person name="Schuetz S."/>
            <person name="Maleszka R."/>
            <person name="Wimmer E.A."/>
            <person name="Beeman R.W."/>
            <person name="Lorenzen M."/>
            <person name="Tomoyasu Y."/>
            <person name="Miller S.C."/>
            <person name="Grossmann D."/>
            <person name="Bucher G."/>
        </authorList>
    </citation>
    <scope>NUCLEOTIDE SEQUENCE [LARGE SCALE GENOMIC DNA]</scope>
    <source>
        <strain evidence="21 22">Georgia GA2</strain>
    </source>
</reference>
<evidence type="ECO:0000256" key="9">
    <source>
        <dbReference type="ARBA" id="ARBA00022843"/>
    </source>
</evidence>
<dbReference type="PANTHER" id="PTHR45700:SF2">
    <property type="entry name" value="UBIQUITIN-PROTEIN LIGASE E3C"/>
    <property type="match status" value="1"/>
</dbReference>
<feature type="transmembrane region" description="Helical" evidence="18">
    <location>
        <begin position="1344"/>
        <end position="1365"/>
    </location>
</feature>
<dbReference type="PANTHER" id="PTHR45700">
    <property type="entry name" value="UBIQUITIN-PROTEIN LIGASE E3C"/>
    <property type="match status" value="1"/>
</dbReference>
<keyword evidence="11 18" id="KW-0472">Membrane</keyword>
<evidence type="ECO:0000256" key="7">
    <source>
        <dbReference type="ARBA" id="ARBA00022692"/>
    </source>
</evidence>
<dbReference type="FunFam" id="3.30.2410.10:FF:000011">
    <property type="entry name" value="Putative Ubiquitin-protein ligase E3C"/>
    <property type="match status" value="1"/>
</dbReference>
<dbReference type="FunCoup" id="A0A139WI71">
    <property type="interactions" value="1989"/>
</dbReference>
<evidence type="ECO:0000256" key="3">
    <source>
        <dbReference type="ARBA" id="ARBA00004906"/>
    </source>
</evidence>
<evidence type="ECO:0000256" key="4">
    <source>
        <dbReference type="ARBA" id="ARBA00012485"/>
    </source>
</evidence>
<comment type="catalytic activity">
    <reaction evidence="1">
        <text>S-ubiquitinyl-[E2 ubiquitin-conjugating enzyme]-L-cysteine + [acceptor protein]-L-lysine = [E2 ubiquitin-conjugating enzyme]-L-cysteine + N(6)-ubiquitinyl-[acceptor protein]-L-lysine.</text>
        <dbReference type="EC" id="2.3.2.26"/>
    </reaction>
</comment>
<comment type="similarity">
    <text evidence="12">Belongs to the UBE3C family.</text>
</comment>
<keyword evidence="10 18" id="KW-1133">Transmembrane helix</keyword>
<dbReference type="GO" id="GO:0006511">
    <property type="term" value="P:ubiquitin-dependent protein catabolic process"/>
    <property type="evidence" value="ECO:0000318"/>
    <property type="project" value="GO_Central"/>
</dbReference>
<dbReference type="FunFam" id="3.30.2160.10:FF:000002">
    <property type="entry name" value="Putative Ubiquitin-protein ligase E3C"/>
    <property type="match status" value="1"/>
</dbReference>
<dbReference type="Proteomes" id="UP000007266">
    <property type="component" value="Linkage group 5"/>
</dbReference>
<dbReference type="CDD" id="cd17317">
    <property type="entry name" value="MFS_SLC22"/>
    <property type="match status" value="1"/>
</dbReference>
<evidence type="ECO:0000256" key="15">
    <source>
        <dbReference type="ARBA" id="ARBA00077269"/>
    </source>
</evidence>
<evidence type="ECO:0000256" key="14">
    <source>
        <dbReference type="ARBA" id="ARBA00067506"/>
    </source>
</evidence>
<organism evidence="21 22">
    <name type="scientific">Tribolium castaneum</name>
    <name type="common">Red flour beetle</name>
    <dbReference type="NCBI Taxonomy" id="7070"/>
    <lineage>
        <taxon>Eukaryota</taxon>
        <taxon>Metazoa</taxon>
        <taxon>Ecdysozoa</taxon>
        <taxon>Arthropoda</taxon>
        <taxon>Hexapoda</taxon>
        <taxon>Insecta</taxon>
        <taxon>Pterygota</taxon>
        <taxon>Neoptera</taxon>
        <taxon>Endopterygota</taxon>
        <taxon>Coleoptera</taxon>
        <taxon>Polyphaga</taxon>
        <taxon>Cucujiformia</taxon>
        <taxon>Tenebrionidae</taxon>
        <taxon>Tenebrionidae incertae sedis</taxon>
        <taxon>Tribolium</taxon>
    </lineage>
</organism>
<evidence type="ECO:0000256" key="16">
    <source>
        <dbReference type="ARBA" id="ARBA00081642"/>
    </source>
</evidence>
<evidence type="ECO:0000256" key="17">
    <source>
        <dbReference type="PROSITE-ProRule" id="PRU00104"/>
    </source>
</evidence>
<dbReference type="InterPro" id="IPR005828">
    <property type="entry name" value="MFS_sugar_transport-like"/>
</dbReference>
<dbReference type="InterPro" id="IPR044611">
    <property type="entry name" value="E3A/B/C-like"/>
</dbReference>
<dbReference type="SUPFAM" id="SSF56204">
    <property type="entry name" value="Hect, E3 ligase catalytic domain"/>
    <property type="match status" value="1"/>
</dbReference>
<dbReference type="GO" id="GO:0061630">
    <property type="term" value="F:ubiquitin protein ligase activity"/>
    <property type="evidence" value="ECO:0000318"/>
    <property type="project" value="GO_Central"/>
</dbReference>
<dbReference type="InterPro" id="IPR020846">
    <property type="entry name" value="MFS_dom"/>
</dbReference>
<dbReference type="Pfam" id="PF00632">
    <property type="entry name" value="HECT"/>
    <property type="match status" value="1"/>
</dbReference>
<evidence type="ECO:0000256" key="10">
    <source>
        <dbReference type="ARBA" id="ARBA00022989"/>
    </source>
</evidence>
<dbReference type="InterPro" id="IPR000569">
    <property type="entry name" value="HECT_dom"/>
</dbReference>
<evidence type="ECO:0000256" key="18">
    <source>
        <dbReference type="SAM" id="Phobius"/>
    </source>
</evidence>
<keyword evidence="5" id="KW-1017">Isopeptide bond</keyword>
<dbReference type="PROSITE" id="PS50850">
    <property type="entry name" value="MFS"/>
    <property type="match status" value="1"/>
</dbReference>
<keyword evidence="8 17" id="KW-0833">Ubl conjugation pathway</keyword>
<dbReference type="EC" id="2.3.2.26" evidence="4"/>
<dbReference type="SUPFAM" id="SSF103473">
    <property type="entry name" value="MFS general substrate transporter"/>
    <property type="match status" value="1"/>
</dbReference>
<sequence>MAFKMSYSFEGNYRTKPEQNLSGASKKISRDVLLQKTHEERRKRQEQRLKLQSAQLLQSHIRSYLVRKHKKEEERAYYDNNFENIPIQVLLSKLLFFYDPVKDNMRLYQISERLLQQNVQINQALGSDTALSWLIKWWLVLCLKSSYHPDMTKLMLNCLDAFVCNTPTIEYLTRKGYYVYLRTLLDNDAKELLQQILSLIYRPFQSLRITQSSQDIILSEFCSNFLKPTFTNNVKTVLIPYLKNKRDFPYEKIIRYLNSGYHFQISNSLFYCILALEPDDYEPTSDSIQVLSTLSVDIHQLKPPVYLISDDSDDESEVQVSEEELLLSDYLHIMNKPERVRKWLHFFEQNSNNEDVLMSLTKFCHNLLLVYKDSIRKFLLLYKLGLNGNFLNKLWNMLNRKRSLEGELRGSCLLSWKECHTTLSVFCDTFTFYTETLTDRENSDTSETFTQNDLYSMSKLLKNVAVDLVELAFPMCRSSTIPATPEILHLYSSCLNCVKMLYMLDIRKQFCPHGFWTAKKIHISQDLSRRNYLSKTIRPFHGLVCDMDDEEHLPPLSTIEQRSLAVLQELPFLIGFNTRVLLLRDWCRNSLGENDYQRLHNEFLNDNLVVIRRTHLYEDAFEKLSVKNESDLRHKVRIQFINSVGLEEAGIDGGGIFKEFINEVLKTAFDPNRGFFLLTADNTLYPNPNVHLIVENFMEHYYFIGRLVGKAIFENILVDLPLAEFFLAKLLVDRASAHYLKSLDPVLYRNLLYLRDYPGDVSDLGLDFTTVNNDLGETRVVELKPHGSNIQVTNENRLEYIQRLADLKLNVQLKKQCMAFREGLDSVVPLLWLKLFNHNELQVIIGGDTQEIDLSDLKAHTVYGGEFTADHPTVNLFWKILNTFTDTQKKMLLKFVTSCSRPPLLGFKELNPQFCIQSSGSEDRMPTASTCLNLLKIPIIKEEEVLRNKLLQAIEQQAGFELSITTMDFDDMLEELGELGKYQITTYLLVCLPVFFAAANSLSYVFTAGIPNYRCFIPECEDAENATYEVPWIDFAIPGGDSREILDSKSHLCDRFTVNETVANYTYCSRDLFTNVTETCNEWVFDSEERTIVNDWNLTCVENQWKLSFVGTSHFAGIIVGSGLFGILADRYGRKRIFIICILIMSVSGCAQVVSPEYITFVILMFVNAMGTAGVYPLAFIIGVELVGKRKREITGIVLNYFYAVGEAVVALVAWYTKDWVLLQLIVSSPSILFFIYYWFIPESVRWLLANEKREKAKGIVCKAAKVNNVTLSESLLASFKKDAASNSDSGQDEGTKILFVLKTILKSRKLVVRMLITYFIWSVNAFVFYGLSVNSTSMSGNKYINFALVSLVEIPGYTIAWVSIQKIGRRLSLVGSLLLCGLTCTLTIFVPSEMTWAVILLFLIGKLGITAAFGVVYVHTAEMLPTVVRSGGVGSASTMARFGALLAPFVPLLGIYVKPLPMLLFGGVAVLAGILALKLPETLGNKLPESVEEAENL</sequence>
<dbReference type="PROSITE" id="PS50096">
    <property type="entry name" value="IQ"/>
    <property type="match status" value="1"/>
</dbReference>
<evidence type="ECO:0000256" key="12">
    <source>
        <dbReference type="ARBA" id="ARBA00061050"/>
    </source>
</evidence>
<feature type="active site" description="Glycyl thioester intermediate" evidence="17">
    <location>
        <position position="931"/>
    </location>
</feature>
<dbReference type="InterPro" id="IPR035983">
    <property type="entry name" value="Hect_E3_ubiquitin_ligase"/>
</dbReference>
<proteinExistence type="inferred from homology"/>
<gene>
    <name evidence="21" type="primary">AUGUSTUS-3.0.2_33023</name>
    <name evidence="21" type="ORF">TcasGA2_TC033023</name>
</gene>
<keyword evidence="6" id="KW-0808">Transferase</keyword>
<reference evidence="21 22" key="2">
    <citation type="journal article" date="2010" name="Nucleic Acids Res.">
        <title>BeetleBase in 2010: revisions to provide comprehensive genomic information for Tribolium castaneum.</title>
        <authorList>
            <person name="Kim H.S."/>
            <person name="Murphy T."/>
            <person name="Xia J."/>
            <person name="Caragea D."/>
            <person name="Park Y."/>
            <person name="Beeman R.W."/>
            <person name="Lorenzen M.D."/>
            <person name="Butcher S."/>
            <person name="Manak J.R."/>
            <person name="Brown S.J."/>
        </authorList>
    </citation>
    <scope>GENOME REANNOTATION</scope>
    <source>
        <strain evidence="21 22">Georgia GA2</strain>
    </source>
</reference>
<name>A0A139WI71_TRICA</name>
<evidence type="ECO:0000256" key="6">
    <source>
        <dbReference type="ARBA" id="ARBA00022679"/>
    </source>
</evidence>
<evidence type="ECO:0000256" key="13">
    <source>
        <dbReference type="ARBA" id="ARBA00063372"/>
    </source>
</evidence>
<feature type="transmembrane region" description="Helical" evidence="18">
    <location>
        <begin position="1464"/>
        <end position="1481"/>
    </location>
</feature>
<dbReference type="PROSITE" id="PS50237">
    <property type="entry name" value="HECT"/>
    <property type="match status" value="1"/>
</dbReference>